<evidence type="ECO:0000313" key="3">
    <source>
        <dbReference type="EMBL" id="POW07351.1"/>
    </source>
</evidence>
<reference evidence="4" key="2">
    <citation type="journal article" date="2018" name="BMC Genomics">
        <title>Genomic insights into host adaptation between the wheat stripe rust pathogen (Puccinia striiformis f. sp. tritici) and the barley stripe rust pathogen (Puccinia striiformis f. sp. hordei).</title>
        <authorList>
            <person name="Xia C."/>
            <person name="Wang M."/>
            <person name="Yin C."/>
            <person name="Cornejo O.E."/>
            <person name="Hulbert S.H."/>
            <person name="Chen X."/>
        </authorList>
    </citation>
    <scope>NUCLEOTIDE SEQUENCE [LARGE SCALE GENOMIC DNA]</scope>
    <source>
        <strain evidence="4">93TX-2</strain>
    </source>
</reference>
<reference evidence="3 4" key="1">
    <citation type="submission" date="2017-12" db="EMBL/GenBank/DDBJ databases">
        <title>Gene loss provides genomic basis for host adaptation in cereal stripe rust fungi.</title>
        <authorList>
            <person name="Xia C."/>
        </authorList>
    </citation>
    <scope>NUCLEOTIDE SEQUENCE [LARGE SCALE GENOMIC DNA]</scope>
    <source>
        <strain evidence="3 4">93TX-2</strain>
    </source>
</reference>
<keyword evidence="2" id="KW-0732">Signal</keyword>
<feature type="chain" id="PRO_5015590035" description="RING-type domain-containing protein" evidence="2">
    <location>
        <begin position="21"/>
        <end position="288"/>
    </location>
</feature>
<reference evidence="4" key="3">
    <citation type="journal article" date="2018" name="Mol. Plant Microbe Interact.">
        <title>Genome sequence resources for the wheat stripe rust pathogen (Puccinia striiformis f. sp. tritici) and the barley stripe rust pathogen (Puccinia striiformis f. sp. hordei).</title>
        <authorList>
            <person name="Xia C."/>
            <person name="Wang M."/>
            <person name="Yin C."/>
            <person name="Cornejo O.E."/>
            <person name="Hulbert S.H."/>
            <person name="Chen X."/>
        </authorList>
    </citation>
    <scope>NUCLEOTIDE SEQUENCE [LARGE SCALE GENOMIC DNA]</scope>
    <source>
        <strain evidence="4">93TX-2</strain>
    </source>
</reference>
<evidence type="ECO:0000256" key="2">
    <source>
        <dbReference type="SAM" id="SignalP"/>
    </source>
</evidence>
<proteinExistence type="predicted"/>
<evidence type="ECO:0000256" key="1">
    <source>
        <dbReference type="SAM" id="MobiDB-lite"/>
    </source>
</evidence>
<dbReference type="VEuPathDB" id="FungiDB:PSHT_10004"/>
<feature type="region of interest" description="Disordered" evidence="1">
    <location>
        <begin position="120"/>
        <end position="158"/>
    </location>
</feature>
<dbReference type="VEuPathDB" id="FungiDB:PSTT_03052"/>
<keyword evidence="4" id="KW-1185">Reference proteome</keyword>
<dbReference type="AlphaFoldDB" id="A0A2S4VCV9"/>
<feature type="signal peptide" evidence="2">
    <location>
        <begin position="1"/>
        <end position="20"/>
    </location>
</feature>
<evidence type="ECO:0008006" key="5">
    <source>
        <dbReference type="Google" id="ProtNLM"/>
    </source>
</evidence>
<evidence type="ECO:0000313" key="4">
    <source>
        <dbReference type="Proteomes" id="UP000238274"/>
    </source>
</evidence>
<dbReference type="InterPro" id="IPR013083">
    <property type="entry name" value="Znf_RING/FYVE/PHD"/>
</dbReference>
<comment type="caution">
    <text evidence="3">The sequence shown here is derived from an EMBL/GenBank/DDBJ whole genome shotgun (WGS) entry which is preliminary data.</text>
</comment>
<feature type="compositionally biased region" description="Basic and acidic residues" evidence="1">
    <location>
        <begin position="145"/>
        <end position="158"/>
    </location>
</feature>
<organism evidence="3 4">
    <name type="scientific">Puccinia striiformis</name>
    <dbReference type="NCBI Taxonomy" id="27350"/>
    <lineage>
        <taxon>Eukaryota</taxon>
        <taxon>Fungi</taxon>
        <taxon>Dikarya</taxon>
        <taxon>Basidiomycota</taxon>
        <taxon>Pucciniomycotina</taxon>
        <taxon>Pucciniomycetes</taxon>
        <taxon>Pucciniales</taxon>
        <taxon>Pucciniaceae</taxon>
        <taxon>Puccinia</taxon>
    </lineage>
</organism>
<name>A0A2S4VCV9_9BASI</name>
<accession>A0A2S4VCV9</accession>
<protein>
    <recommendedName>
        <fullName evidence="5">RING-type domain-containing protein</fullName>
    </recommendedName>
</protein>
<gene>
    <name evidence="3" type="ORF">PSHT_10004</name>
</gene>
<dbReference type="EMBL" id="PKSM01000148">
    <property type="protein sequence ID" value="POW07351.1"/>
    <property type="molecule type" value="Genomic_DNA"/>
</dbReference>
<sequence length="288" mass="32473">MTLWIILILVKLVDLLTTHARKKELSLTNGALVSIFQNPCGIKKLVVGNGYALGSISETSREIASSPVVHESSTNQIDRDRIGCDGRRISPSASVSRVDPPSRLEEVPQTVQIVIEHPAERASTEVSLRSHRTNEHQGSTTDSLNDEKKHPDDHDHHQVIDIQDPSMGVNRLPEEEKDAICPYCLMELDLPKEIPNLHYCTKCEKPLHLLCSHEWLSLRKTCMLCLQEDEMTSDEMGVVYKLKSDEFKRASAARTQDRIPARPTRSTAVIPSVIITEEDQMLFLMCRF</sequence>
<dbReference type="Proteomes" id="UP000238274">
    <property type="component" value="Unassembled WGS sequence"/>
</dbReference>
<dbReference type="Gene3D" id="3.30.40.10">
    <property type="entry name" value="Zinc/RING finger domain, C3HC4 (zinc finger)"/>
    <property type="match status" value="1"/>
</dbReference>